<dbReference type="GO" id="GO:0006145">
    <property type="term" value="P:purine nucleobase catabolic process"/>
    <property type="evidence" value="ECO:0007669"/>
    <property type="project" value="TreeGrafter"/>
</dbReference>
<protein>
    <submittedName>
        <fullName evidence="2">Allantoinase</fullName>
    </submittedName>
</protein>
<dbReference type="RefSeq" id="WP_187028749.1">
    <property type="nucleotide sequence ID" value="NZ_AP023421.1"/>
</dbReference>
<evidence type="ECO:0000313" key="2">
    <source>
        <dbReference type="EMBL" id="BCK85680.1"/>
    </source>
</evidence>
<dbReference type="SUPFAM" id="SSF51556">
    <property type="entry name" value="Metallo-dependent hydrolases"/>
    <property type="match status" value="1"/>
</dbReference>
<gene>
    <name evidence="2" type="primary">allB</name>
    <name evidence="2" type="ORF">MM59RIKEN_29990</name>
</gene>
<dbReference type="KEGG" id="pfaa:MM59RIKEN_29990"/>
<evidence type="ECO:0000313" key="3">
    <source>
        <dbReference type="Proteomes" id="UP000679848"/>
    </source>
</evidence>
<dbReference type="InterPro" id="IPR032466">
    <property type="entry name" value="Metal_Hydrolase"/>
</dbReference>
<dbReference type="GO" id="GO:0005737">
    <property type="term" value="C:cytoplasm"/>
    <property type="evidence" value="ECO:0007669"/>
    <property type="project" value="TreeGrafter"/>
</dbReference>
<dbReference type="Pfam" id="PF01979">
    <property type="entry name" value="Amidohydro_1"/>
    <property type="match status" value="1"/>
</dbReference>
<accession>A0A810QBM6</accession>
<dbReference type="InterPro" id="IPR050138">
    <property type="entry name" value="DHOase/Allantoinase_Hydrolase"/>
</dbReference>
<dbReference type="InterPro" id="IPR006680">
    <property type="entry name" value="Amidohydro-rel"/>
</dbReference>
<dbReference type="PANTHER" id="PTHR43668">
    <property type="entry name" value="ALLANTOINASE"/>
    <property type="match status" value="1"/>
</dbReference>
<dbReference type="InterPro" id="IPR011059">
    <property type="entry name" value="Metal-dep_hydrolase_composite"/>
</dbReference>
<organism evidence="2 3">
    <name type="scientific">Pusillibacter faecalis</name>
    <dbReference type="NCBI Taxonomy" id="2714358"/>
    <lineage>
        <taxon>Bacteria</taxon>
        <taxon>Bacillati</taxon>
        <taxon>Bacillota</taxon>
        <taxon>Clostridia</taxon>
        <taxon>Eubacteriales</taxon>
        <taxon>Oscillospiraceae</taxon>
        <taxon>Pusillibacter</taxon>
    </lineage>
</organism>
<dbReference type="Gene3D" id="3.20.20.140">
    <property type="entry name" value="Metal-dependent hydrolases"/>
    <property type="match status" value="1"/>
</dbReference>
<dbReference type="EMBL" id="AP023421">
    <property type="protein sequence ID" value="BCK85680.1"/>
    <property type="molecule type" value="Genomic_DNA"/>
</dbReference>
<feature type="domain" description="Amidohydrolase-related" evidence="1">
    <location>
        <begin position="51"/>
        <end position="430"/>
    </location>
</feature>
<dbReference type="SUPFAM" id="SSF51338">
    <property type="entry name" value="Composite domain of metallo-dependent hydrolases"/>
    <property type="match status" value="1"/>
</dbReference>
<dbReference type="Proteomes" id="UP000679848">
    <property type="component" value="Plasmid pMM59_01"/>
</dbReference>
<dbReference type="Gene3D" id="2.30.40.10">
    <property type="entry name" value="Urease, subunit C, domain 1"/>
    <property type="match status" value="1"/>
</dbReference>
<reference evidence="2" key="1">
    <citation type="submission" date="2020-09" db="EMBL/GenBank/DDBJ databases">
        <title>New species isolated from human feces.</title>
        <authorList>
            <person name="Kitahara M."/>
            <person name="Shigeno Y."/>
            <person name="Shime M."/>
            <person name="Matsumoto Y."/>
            <person name="Nakamura S."/>
            <person name="Motooka D."/>
            <person name="Fukuoka S."/>
            <person name="Nishikawa H."/>
            <person name="Benno Y."/>
        </authorList>
    </citation>
    <scope>NUCLEOTIDE SEQUENCE</scope>
    <source>
        <strain evidence="2">MM59</strain>
        <plasmid evidence="2">pMM59_01</plasmid>
    </source>
</reference>
<keyword evidence="2" id="KW-0614">Plasmid</keyword>
<geneLocation type="plasmid" evidence="2 3">
    <name>pMM59_01</name>
</geneLocation>
<keyword evidence="3" id="KW-1185">Reference proteome</keyword>
<dbReference type="AlphaFoldDB" id="A0A810QBM6"/>
<dbReference type="PANTHER" id="PTHR43668:SF2">
    <property type="entry name" value="ALLANTOINASE"/>
    <property type="match status" value="1"/>
</dbReference>
<proteinExistence type="predicted"/>
<sequence>MAAKTLDIMIQNVDIVYSDKVVRGNLGIRDGKIVPATGEAREVIDGTGLTALPGLLDTHVHIRAPGINHRETFYSGTCAAAAGGITTVCEMPVSRPATSTVELLEERSAAMEKEAVVDVAFYGAAGYDNLKDVGPLAKAGVIGFKTFSQRAVPGRENEFYGLTAPDSGALYRVCEEVARTGKILAVHAESDPLIDLVNSDPHYQKYVAAPYYARPAIVEMDAIARSVVIAADTGARISLCHTSNPRAVELILGMRRPEQEVYIESCVHYFEGSTEDALRLGPWGKLKPPLREADGLPQMRRHFAVGHIDMLGSDHAPFTREEKLAEKTPDGLATMELTLPMLLYRVKTGEFWLEQIAAYASERPARIFGLYPHKGSLRVGADADVVLVDLNRTYAVEVDNLFTQAKDSARLYQGRETGGTIMRTMVRGKTIYEDGRIAAEPGWGTRVRPNP</sequence>
<evidence type="ECO:0000259" key="1">
    <source>
        <dbReference type="Pfam" id="PF01979"/>
    </source>
</evidence>
<name>A0A810QBM6_9FIRM</name>
<dbReference type="GO" id="GO:0004038">
    <property type="term" value="F:allantoinase activity"/>
    <property type="evidence" value="ECO:0007669"/>
    <property type="project" value="TreeGrafter"/>
</dbReference>